<comment type="caution">
    <text evidence="5">The sequence shown here is derived from an EMBL/GenBank/DDBJ whole genome shotgun (WGS) entry which is preliminary data.</text>
</comment>
<dbReference type="Gene3D" id="1.10.510.10">
    <property type="entry name" value="Transferase(Phosphotransferase) domain 1"/>
    <property type="match status" value="1"/>
</dbReference>
<name>A0ABR3XAJ5_9PEZI</name>
<accession>A0ABR3XAJ5</accession>
<evidence type="ECO:0000259" key="4">
    <source>
        <dbReference type="PROSITE" id="PS50011"/>
    </source>
</evidence>
<protein>
    <recommendedName>
        <fullName evidence="4">Protein kinase domain-containing protein</fullName>
    </recommendedName>
</protein>
<keyword evidence="1" id="KW-0808">Transferase</keyword>
<proteinExistence type="predicted"/>
<organism evidence="5 6">
    <name type="scientific">Diaporthe australafricana</name>
    <dbReference type="NCBI Taxonomy" id="127596"/>
    <lineage>
        <taxon>Eukaryota</taxon>
        <taxon>Fungi</taxon>
        <taxon>Dikarya</taxon>
        <taxon>Ascomycota</taxon>
        <taxon>Pezizomycotina</taxon>
        <taxon>Sordariomycetes</taxon>
        <taxon>Sordariomycetidae</taxon>
        <taxon>Diaporthales</taxon>
        <taxon>Diaporthaceae</taxon>
        <taxon>Diaporthe</taxon>
    </lineage>
</organism>
<dbReference type="EMBL" id="JAWRVE010000027">
    <property type="protein sequence ID" value="KAL1872991.1"/>
    <property type="molecule type" value="Genomic_DNA"/>
</dbReference>
<dbReference type="PANTHER" id="PTHR24055">
    <property type="entry name" value="MITOGEN-ACTIVATED PROTEIN KINASE"/>
    <property type="match status" value="1"/>
</dbReference>
<keyword evidence="3" id="KW-0067">ATP-binding</keyword>
<feature type="domain" description="Protein kinase" evidence="4">
    <location>
        <begin position="1"/>
        <end position="233"/>
    </location>
</feature>
<reference evidence="5 6" key="1">
    <citation type="journal article" date="2024" name="IMA Fungus">
        <title>IMA Genome - F19 : A genome assembly and annotation guide to empower mycologists, including annotated draft genome sequences of Ceratocystis pirilliformis, Diaporthe australafricana, Fusarium ophioides, Paecilomyces lecythidis, and Sporothrix stenoceras.</title>
        <authorList>
            <person name="Aylward J."/>
            <person name="Wilson A.M."/>
            <person name="Visagie C.M."/>
            <person name="Spraker J."/>
            <person name="Barnes I."/>
            <person name="Buitendag C."/>
            <person name="Ceriani C."/>
            <person name="Del Mar Angel L."/>
            <person name="du Plessis D."/>
            <person name="Fuchs T."/>
            <person name="Gasser K."/>
            <person name="Kramer D."/>
            <person name="Li W."/>
            <person name="Munsamy K."/>
            <person name="Piso A."/>
            <person name="Price J.L."/>
            <person name="Sonnekus B."/>
            <person name="Thomas C."/>
            <person name="van der Nest A."/>
            <person name="van Dijk A."/>
            <person name="van Heerden A."/>
            <person name="van Vuuren N."/>
            <person name="Yilmaz N."/>
            <person name="Duong T.A."/>
            <person name="van der Merwe N.A."/>
            <person name="Wingfield M.J."/>
            <person name="Wingfield B.D."/>
        </authorList>
    </citation>
    <scope>NUCLEOTIDE SEQUENCE [LARGE SCALE GENOMIC DNA]</scope>
    <source>
        <strain evidence="5 6">CMW 18300</strain>
    </source>
</reference>
<keyword evidence="6" id="KW-1185">Reference proteome</keyword>
<evidence type="ECO:0000313" key="6">
    <source>
        <dbReference type="Proteomes" id="UP001583177"/>
    </source>
</evidence>
<dbReference type="Proteomes" id="UP001583177">
    <property type="component" value="Unassembled WGS sequence"/>
</dbReference>
<sequence>MELPSSLNDLSVEQLYAKFGAPEPEHVVRLDGESIDLEAGIPSHAVPPVWLGIASDKVAPNRAKLLLSDFGVAFRPSDQSRYESYTPLVIRPPEAFFEPMAPLSFASDIWSLGCTIFELLAHRSLIDGFLTPQDEITAQQVHIQGPMPPEWWNHWGERSKWFDEAGGPLSNECDIWSLGRRFEQWVQEPRESCGMAILNEEEKTALFELLRWLLAWRPKERPNVEEVLDTAWMKGWALPAYNESRKASA</sequence>
<dbReference type="InterPro" id="IPR050117">
    <property type="entry name" value="MAPK"/>
</dbReference>
<dbReference type="InterPro" id="IPR000719">
    <property type="entry name" value="Prot_kinase_dom"/>
</dbReference>
<gene>
    <name evidence="5" type="ORF">Daus18300_004132</name>
</gene>
<dbReference type="InterPro" id="IPR011009">
    <property type="entry name" value="Kinase-like_dom_sf"/>
</dbReference>
<keyword evidence="1" id="KW-0723">Serine/threonine-protein kinase</keyword>
<dbReference type="PROSITE" id="PS50011">
    <property type="entry name" value="PROTEIN_KINASE_DOM"/>
    <property type="match status" value="1"/>
</dbReference>
<keyword evidence="2" id="KW-0547">Nucleotide-binding</keyword>
<keyword evidence="1" id="KW-0418">Kinase</keyword>
<evidence type="ECO:0000256" key="2">
    <source>
        <dbReference type="ARBA" id="ARBA00022741"/>
    </source>
</evidence>
<dbReference type="SUPFAM" id="SSF56112">
    <property type="entry name" value="Protein kinase-like (PK-like)"/>
    <property type="match status" value="1"/>
</dbReference>
<evidence type="ECO:0000256" key="1">
    <source>
        <dbReference type="ARBA" id="ARBA00022527"/>
    </source>
</evidence>
<evidence type="ECO:0000313" key="5">
    <source>
        <dbReference type="EMBL" id="KAL1872991.1"/>
    </source>
</evidence>
<dbReference type="Pfam" id="PF00069">
    <property type="entry name" value="Pkinase"/>
    <property type="match status" value="1"/>
</dbReference>
<evidence type="ECO:0000256" key="3">
    <source>
        <dbReference type="ARBA" id="ARBA00022840"/>
    </source>
</evidence>